<dbReference type="SUPFAM" id="SSF56112">
    <property type="entry name" value="Protein kinase-like (PK-like)"/>
    <property type="match status" value="1"/>
</dbReference>
<dbReference type="GO" id="GO:0004674">
    <property type="term" value="F:protein serine/threonine kinase activity"/>
    <property type="evidence" value="ECO:0007669"/>
    <property type="project" value="UniProtKB-KW"/>
</dbReference>
<dbReference type="Gene3D" id="3.30.200.20">
    <property type="entry name" value="Phosphorylase Kinase, domain 1"/>
    <property type="match status" value="1"/>
</dbReference>
<reference evidence="10 11" key="1">
    <citation type="submission" date="2016-11" db="EMBL/GenBank/DDBJ databases">
        <title>The macronuclear genome of Stentor coeruleus: a giant cell with tiny introns.</title>
        <authorList>
            <person name="Slabodnick M."/>
            <person name="Ruby J.G."/>
            <person name="Reiff S.B."/>
            <person name="Swart E.C."/>
            <person name="Gosai S."/>
            <person name="Prabakaran S."/>
            <person name="Witkowska E."/>
            <person name="Larue G.E."/>
            <person name="Fisher S."/>
            <person name="Freeman R.M."/>
            <person name="Gunawardena J."/>
            <person name="Chu W."/>
            <person name="Stover N.A."/>
            <person name="Gregory B.D."/>
            <person name="Nowacki M."/>
            <person name="Derisi J."/>
            <person name="Roy S.W."/>
            <person name="Marshall W.F."/>
            <person name="Sood P."/>
        </authorList>
    </citation>
    <scope>NUCLEOTIDE SEQUENCE [LARGE SCALE GENOMIC DNA]</scope>
    <source>
        <strain evidence="10">WM001</strain>
    </source>
</reference>
<dbReference type="GO" id="GO:0005634">
    <property type="term" value="C:nucleus"/>
    <property type="evidence" value="ECO:0007669"/>
    <property type="project" value="TreeGrafter"/>
</dbReference>
<dbReference type="PROSITE" id="PS00107">
    <property type="entry name" value="PROTEIN_KINASE_ATP"/>
    <property type="match status" value="1"/>
</dbReference>
<evidence type="ECO:0000313" key="10">
    <source>
        <dbReference type="EMBL" id="OMJ91756.1"/>
    </source>
</evidence>
<dbReference type="PANTHER" id="PTHR24345">
    <property type="entry name" value="SERINE/THREONINE-PROTEIN KINASE PLK"/>
    <property type="match status" value="1"/>
</dbReference>
<dbReference type="OrthoDB" id="40902at2759"/>
<comment type="caution">
    <text evidence="10">The sequence shown here is derived from an EMBL/GenBank/DDBJ whole genome shotgun (WGS) entry which is preliminary data.</text>
</comment>
<evidence type="ECO:0000256" key="8">
    <source>
        <dbReference type="RuleBase" id="RU000304"/>
    </source>
</evidence>
<evidence type="ECO:0000259" key="9">
    <source>
        <dbReference type="PROSITE" id="PS50011"/>
    </source>
</evidence>
<sequence>MGCSILSSSTRKKKLLKAYSTEKDLKIKRFSVPSPKLISLYNNYASLKCLGSGSFAEVMLCMHRPSKEHRALKIIKKPFPSASFLSEGNPGSEFKIMQVLDHPNIVKFYEIFEDLDFTYLSLEYCKGGTLHTKIKDSLQITDQNLADIMFQVFSAISYIHSKGIVHRDLKTKNLLLMNFEDLMIKIADFGSACFLDSTKKAKGYCGTKLFIAPEVNGESYNEKVDIWSCGMIMYSLVFKEVELCDTSSEESVRVFIEKAIKGSEIFSKNEDISELFMKLLKWNPEERISANEALENKWIKKSSKLWSSTTTMSSTLK</sequence>
<dbReference type="InterPro" id="IPR008271">
    <property type="entry name" value="Ser/Thr_kinase_AS"/>
</dbReference>
<keyword evidence="2 8" id="KW-0723">Serine/threonine-protein kinase</keyword>
<accession>A0A1R2CRW5</accession>
<evidence type="ECO:0000256" key="4">
    <source>
        <dbReference type="ARBA" id="ARBA00022741"/>
    </source>
</evidence>
<name>A0A1R2CRW5_9CILI</name>
<dbReference type="SMART" id="SM00220">
    <property type="entry name" value="S_TKc"/>
    <property type="match status" value="1"/>
</dbReference>
<keyword evidence="6 7" id="KW-0067">ATP-binding</keyword>
<dbReference type="GO" id="GO:0005524">
    <property type="term" value="F:ATP binding"/>
    <property type="evidence" value="ECO:0007669"/>
    <property type="project" value="UniProtKB-UniRule"/>
</dbReference>
<dbReference type="PROSITE" id="PS00108">
    <property type="entry name" value="PROTEIN_KINASE_ST"/>
    <property type="match status" value="1"/>
</dbReference>
<dbReference type="InterPro" id="IPR011009">
    <property type="entry name" value="Kinase-like_dom_sf"/>
</dbReference>
<comment type="similarity">
    <text evidence="8">Belongs to the protein kinase superfamily.</text>
</comment>
<protein>
    <recommendedName>
        <fullName evidence="9">Protein kinase domain-containing protein</fullName>
    </recommendedName>
</protein>
<dbReference type="AlphaFoldDB" id="A0A1R2CRW5"/>
<feature type="binding site" evidence="7">
    <location>
        <position position="77"/>
    </location>
    <ligand>
        <name>ATP</name>
        <dbReference type="ChEBI" id="CHEBI:30616"/>
    </ligand>
</feature>
<dbReference type="EMBL" id="MPUH01000075">
    <property type="protein sequence ID" value="OMJ91756.1"/>
    <property type="molecule type" value="Genomic_DNA"/>
</dbReference>
<evidence type="ECO:0000256" key="3">
    <source>
        <dbReference type="ARBA" id="ARBA00022679"/>
    </source>
</evidence>
<dbReference type="PANTHER" id="PTHR24345:SF0">
    <property type="entry name" value="CELL CYCLE SERINE_THREONINE-PROTEIN KINASE CDC5_MSD2"/>
    <property type="match status" value="1"/>
</dbReference>
<evidence type="ECO:0000256" key="7">
    <source>
        <dbReference type="PROSITE-ProRule" id="PRU10141"/>
    </source>
</evidence>
<evidence type="ECO:0000256" key="1">
    <source>
        <dbReference type="ARBA" id="ARBA00011245"/>
    </source>
</evidence>
<feature type="domain" description="Protein kinase" evidence="9">
    <location>
        <begin position="44"/>
        <end position="299"/>
    </location>
</feature>
<keyword evidence="3" id="KW-0808">Transferase</keyword>
<evidence type="ECO:0000256" key="2">
    <source>
        <dbReference type="ARBA" id="ARBA00022527"/>
    </source>
</evidence>
<dbReference type="Proteomes" id="UP000187209">
    <property type="component" value="Unassembled WGS sequence"/>
</dbReference>
<organism evidence="10 11">
    <name type="scientific">Stentor coeruleus</name>
    <dbReference type="NCBI Taxonomy" id="5963"/>
    <lineage>
        <taxon>Eukaryota</taxon>
        <taxon>Sar</taxon>
        <taxon>Alveolata</taxon>
        <taxon>Ciliophora</taxon>
        <taxon>Postciliodesmatophora</taxon>
        <taxon>Heterotrichea</taxon>
        <taxon>Heterotrichida</taxon>
        <taxon>Stentoridae</taxon>
        <taxon>Stentor</taxon>
    </lineage>
</organism>
<evidence type="ECO:0000256" key="6">
    <source>
        <dbReference type="ARBA" id="ARBA00022840"/>
    </source>
</evidence>
<evidence type="ECO:0000313" key="11">
    <source>
        <dbReference type="Proteomes" id="UP000187209"/>
    </source>
</evidence>
<dbReference type="FunFam" id="1.10.510.10:FF:000571">
    <property type="entry name" value="Maternal embryonic leucine zipper kinase"/>
    <property type="match status" value="1"/>
</dbReference>
<keyword evidence="4 7" id="KW-0547">Nucleotide-binding</keyword>
<keyword evidence="11" id="KW-1185">Reference proteome</keyword>
<dbReference type="InterPro" id="IPR017441">
    <property type="entry name" value="Protein_kinase_ATP_BS"/>
</dbReference>
<dbReference type="PROSITE" id="PS50011">
    <property type="entry name" value="PROTEIN_KINASE_DOM"/>
    <property type="match status" value="1"/>
</dbReference>
<dbReference type="Gene3D" id="1.10.510.10">
    <property type="entry name" value="Transferase(Phosphotransferase) domain 1"/>
    <property type="match status" value="1"/>
</dbReference>
<keyword evidence="5" id="KW-0418">Kinase</keyword>
<dbReference type="InterPro" id="IPR000719">
    <property type="entry name" value="Prot_kinase_dom"/>
</dbReference>
<dbReference type="Pfam" id="PF00069">
    <property type="entry name" value="Pkinase"/>
    <property type="match status" value="1"/>
</dbReference>
<gene>
    <name evidence="10" type="ORF">SteCoe_5657</name>
</gene>
<proteinExistence type="inferred from homology"/>
<dbReference type="FunFam" id="3.30.200.20:FF:000042">
    <property type="entry name" value="Aurora kinase A"/>
    <property type="match status" value="1"/>
</dbReference>
<comment type="subunit">
    <text evidence="1">Monomer.</text>
</comment>
<evidence type="ECO:0000256" key="5">
    <source>
        <dbReference type="ARBA" id="ARBA00022777"/>
    </source>
</evidence>